<evidence type="ECO:0000256" key="5">
    <source>
        <dbReference type="SAM" id="MobiDB-lite"/>
    </source>
</evidence>
<evidence type="ECO:0000313" key="7">
    <source>
        <dbReference type="EMBL" id="BDM70379.1"/>
    </source>
</evidence>
<keyword evidence="8" id="KW-1185">Reference proteome</keyword>
<dbReference type="InterPro" id="IPR036271">
    <property type="entry name" value="Tet_transcr_reg_TetR-rel_C_sf"/>
</dbReference>
<name>A0ABM7ZVI9_STRNI</name>
<gene>
    <name evidence="7" type="ORF">HEK616_38660</name>
</gene>
<dbReference type="Proteomes" id="UP001059597">
    <property type="component" value="Chromosome"/>
</dbReference>
<evidence type="ECO:0000259" key="6">
    <source>
        <dbReference type="PROSITE" id="PS50977"/>
    </source>
</evidence>
<dbReference type="PRINTS" id="PR00455">
    <property type="entry name" value="HTHTETR"/>
</dbReference>
<evidence type="ECO:0000313" key="8">
    <source>
        <dbReference type="Proteomes" id="UP001059597"/>
    </source>
</evidence>
<dbReference type="PANTHER" id="PTHR30055:SF148">
    <property type="entry name" value="TETR-FAMILY TRANSCRIPTIONAL REGULATOR"/>
    <property type="match status" value="1"/>
</dbReference>
<feature type="compositionally biased region" description="Basic and acidic residues" evidence="5">
    <location>
        <begin position="14"/>
        <end position="27"/>
    </location>
</feature>
<evidence type="ECO:0000256" key="3">
    <source>
        <dbReference type="ARBA" id="ARBA00023163"/>
    </source>
</evidence>
<dbReference type="InterPro" id="IPR050109">
    <property type="entry name" value="HTH-type_TetR-like_transc_reg"/>
</dbReference>
<dbReference type="RefSeq" id="WP_261954128.1">
    <property type="nucleotide sequence ID" value="NZ_AP026073.1"/>
</dbReference>
<protein>
    <recommendedName>
        <fullName evidence="6">HTH tetR-type domain-containing protein</fullName>
    </recommendedName>
</protein>
<dbReference type="EMBL" id="AP026073">
    <property type="protein sequence ID" value="BDM70379.1"/>
    <property type="molecule type" value="Genomic_DNA"/>
</dbReference>
<keyword evidence="3" id="KW-0804">Transcription</keyword>
<dbReference type="Pfam" id="PF16859">
    <property type="entry name" value="TetR_C_11"/>
    <property type="match status" value="1"/>
</dbReference>
<sequence length="215" mass="22829">MSGSERQGGQGRRTGGDERSGHPDGRRAGGPRKAQEIFDATLDLLAAHGYEGLTIEGVAQRSGVNKTTIYRWWPSKGALLGAALIGARRLDFELPDTGSLQGDLEALLGAIVTLLTAPPSCDIAVATLGAVTHSPELAGHMREFFADRLARELPVFERAVARGELTSDADPTLLVDLLAGAAWFRLTLRQLPLDQDFVSHAVRTVLKGAGTPDAP</sequence>
<dbReference type="InterPro" id="IPR001647">
    <property type="entry name" value="HTH_TetR"/>
</dbReference>
<dbReference type="PROSITE" id="PS50977">
    <property type="entry name" value="HTH_TETR_2"/>
    <property type="match status" value="1"/>
</dbReference>
<dbReference type="PANTHER" id="PTHR30055">
    <property type="entry name" value="HTH-TYPE TRANSCRIPTIONAL REGULATOR RUTR"/>
    <property type="match status" value="1"/>
</dbReference>
<dbReference type="Gene3D" id="1.10.10.60">
    <property type="entry name" value="Homeodomain-like"/>
    <property type="match status" value="1"/>
</dbReference>
<evidence type="ECO:0000256" key="1">
    <source>
        <dbReference type="ARBA" id="ARBA00023015"/>
    </source>
</evidence>
<feature type="DNA-binding region" description="H-T-H motif" evidence="4">
    <location>
        <begin position="54"/>
        <end position="73"/>
    </location>
</feature>
<feature type="region of interest" description="Disordered" evidence="5">
    <location>
        <begin position="1"/>
        <end position="32"/>
    </location>
</feature>
<dbReference type="Pfam" id="PF00440">
    <property type="entry name" value="TetR_N"/>
    <property type="match status" value="1"/>
</dbReference>
<dbReference type="InterPro" id="IPR011075">
    <property type="entry name" value="TetR_C"/>
</dbReference>
<evidence type="ECO:0000256" key="4">
    <source>
        <dbReference type="PROSITE-ProRule" id="PRU00335"/>
    </source>
</evidence>
<reference evidence="7" key="1">
    <citation type="submission" date="2022-06" db="EMBL/GenBank/DDBJ databases">
        <title>Complete genome sequence of Streptomyces nigrescens HEK616.</title>
        <authorList>
            <person name="Asamizu S."/>
            <person name="Onaka H."/>
        </authorList>
    </citation>
    <scope>NUCLEOTIDE SEQUENCE</scope>
    <source>
        <strain evidence="7">HEK616</strain>
    </source>
</reference>
<organism evidence="7 8">
    <name type="scientific">Streptomyces nigrescens</name>
    <dbReference type="NCBI Taxonomy" id="1920"/>
    <lineage>
        <taxon>Bacteria</taxon>
        <taxon>Bacillati</taxon>
        <taxon>Actinomycetota</taxon>
        <taxon>Actinomycetes</taxon>
        <taxon>Kitasatosporales</taxon>
        <taxon>Streptomycetaceae</taxon>
        <taxon>Streptomyces</taxon>
    </lineage>
</organism>
<dbReference type="InterPro" id="IPR009057">
    <property type="entry name" value="Homeodomain-like_sf"/>
</dbReference>
<dbReference type="SUPFAM" id="SSF46689">
    <property type="entry name" value="Homeodomain-like"/>
    <property type="match status" value="1"/>
</dbReference>
<keyword evidence="1" id="KW-0805">Transcription regulation</keyword>
<feature type="compositionally biased region" description="Gly residues" evidence="5">
    <location>
        <begin position="1"/>
        <end position="13"/>
    </location>
</feature>
<evidence type="ECO:0000256" key="2">
    <source>
        <dbReference type="ARBA" id="ARBA00023125"/>
    </source>
</evidence>
<proteinExistence type="predicted"/>
<accession>A0ABM7ZVI9</accession>
<dbReference type="Gene3D" id="1.10.357.10">
    <property type="entry name" value="Tetracycline Repressor, domain 2"/>
    <property type="match status" value="1"/>
</dbReference>
<feature type="domain" description="HTH tetR-type" evidence="6">
    <location>
        <begin position="31"/>
        <end position="91"/>
    </location>
</feature>
<dbReference type="SUPFAM" id="SSF48498">
    <property type="entry name" value="Tetracyclin repressor-like, C-terminal domain"/>
    <property type="match status" value="1"/>
</dbReference>
<keyword evidence="2 4" id="KW-0238">DNA-binding</keyword>